<dbReference type="AlphaFoldDB" id="A0A8H3E775"/>
<evidence type="ECO:0000256" key="1">
    <source>
        <dbReference type="SAM" id="MobiDB-lite"/>
    </source>
</evidence>
<gene>
    <name evidence="4" type="ORF">RDB_LOCUS131527</name>
</gene>
<feature type="chain" id="PRO_5034848806" description="Mid2 domain-containing protein" evidence="3">
    <location>
        <begin position="25"/>
        <end position="296"/>
    </location>
</feature>
<evidence type="ECO:0000313" key="5">
    <source>
        <dbReference type="Proteomes" id="UP000663827"/>
    </source>
</evidence>
<sequence length="296" mass="31797">MKFSTFPLVLVAFLATANIQVTFAQVTSNVTTCVQDYQWTINSMNQTPCLQSGYLSAQCNGGSEFNSSMYLVNSLTLPVRLERTWHPEREPRNRKGTGPPSVVGSYPRQLPPYVTISGWAYLDFTSQGTFQPQAAREAAATVSGSVSAPGQTQGAASVGTVTVTSTATPTPDGSSSNAGAIAGGVVGGVASLALLIILAWFLLRKRAAIKGDPGQGPLPFMSPILERATLENMTKGLDMQCSPMARVPQEHILQFLCLRMRSTYQCLPRTSGHIPPLFTSHTTLATHQPSPRRRPL</sequence>
<proteinExistence type="predicted"/>
<keyword evidence="2" id="KW-0472">Membrane</keyword>
<evidence type="ECO:0008006" key="6">
    <source>
        <dbReference type="Google" id="ProtNLM"/>
    </source>
</evidence>
<keyword evidence="3" id="KW-0732">Signal</keyword>
<name>A0A8H3E775_9AGAM</name>
<keyword evidence="2" id="KW-1133">Transmembrane helix</keyword>
<reference evidence="4" key="1">
    <citation type="submission" date="2021-01" db="EMBL/GenBank/DDBJ databases">
        <authorList>
            <person name="Kaushik A."/>
        </authorList>
    </citation>
    <scope>NUCLEOTIDE SEQUENCE</scope>
    <source>
        <strain evidence="4">AG5</strain>
    </source>
</reference>
<dbReference type="EMBL" id="CAJNJQ010003236">
    <property type="protein sequence ID" value="CAE7194505.1"/>
    <property type="molecule type" value="Genomic_DNA"/>
</dbReference>
<organism evidence="4 5">
    <name type="scientific">Rhizoctonia solani</name>
    <dbReference type="NCBI Taxonomy" id="456999"/>
    <lineage>
        <taxon>Eukaryota</taxon>
        <taxon>Fungi</taxon>
        <taxon>Dikarya</taxon>
        <taxon>Basidiomycota</taxon>
        <taxon>Agaricomycotina</taxon>
        <taxon>Agaricomycetes</taxon>
        <taxon>Cantharellales</taxon>
        <taxon>Ceratobasidiaceae</taxon>
        <taxon>Rhizoctonia</taxon>
    </lineage>
</organism>
<feature type="transmembrane region" description="Helical" evidence="2">
    <location>
        <begin position="180"/>
        <end position="203"/>
    </location>
</feature>
<feature type="signal peptide" evidence="3">
    <location>
        <begin position="1"/>
        <end position="24"/>
    </location>
</feature>
<feature type="region of interest" description="Disordered" evidence="1">
    <location>
        <begin position="86"/>
        <end position="105"/>
    </location>
</feature>
<comment type="caution">
    <text evidence="4">The sequence shown here is derived from an EMBL/GenBank/DDBJ whole genome shotgun (WGS) entry which is preliminary data.</text>
</comment>
<dbReference type="Proteomes" id="UP000663827">
    <property type="component" value="Unassembled WGS sequence"/>
</dbReference>
<evidence type="ECO:0000256" key="3">
    <source>
        <dbReference type="SAM" id="SignalP"/>
    </source>
</evidence>
<accession>A0A8H3E775</accession>
<dbReference type="Gene3D" id="1.20.5.510">
    <property type="entry name" value="Single helix bin"/>
    <property type="match status" value="1"/>
</dbReference>
<protein>
    <recommendedName>
        <fullName evidence="6">Mid2 domain-containing protein</fullName>
    </recommendedName>
</protein>
<keyword evidence="2" id="KW-0812">Transmembrane</keyword>
<evidence type="ECO:0000313" key="4">
    <source>
        <dbReference type="EMBL" id="CAE7194505.1"/>
    </source>
</evidence>
<evidence type="ECO:0000256" key="2">
    <source>
        <dbReference type="SAM" id="Phobius"/>
    </source>
</evidence>